<name>A0ABR2PH27_9ROSI</name>
<dbReference type="InterPro" id="IPR036576">
    <property type="entry name" value="WRKY_dom_sf"/>
</dbReference>
<dbReference type="PANTHER" id="PTHR31251">
    <property type="entry name" value="SQUAMOSA PROMOTER-BINDING-LIKE PROTEIN 4"/>
    <property type="match status" value="1"/>
</dbReference>
<gene>
    <name evidence="13" type="ORF">V6N11_027486</name>
</gene>
<comment type="caution">
    <text evidence="13">The sequence shown here is derived from an EMBL/GenBank/DDBJ whole genome shotgun (WGS) entry which is preliminary data.</text>
</comment>
<organism evidence="13 14">
    <name type="scientific">Hibiscus sabdariffa</name>
    <name type="common">roselle</name>
    <dbReference type="NCBI Taxonomy" id="183260"/>
    <lineage>
        <taxon>Eukaryota</taxon>
        <taxon>Viridiplantae</taxon>
        <taxon>Streptophyta</taxon>
        <taxon>Embryophyta</taxon>
        <taxon>Tracheophyta</taxon>
        <taxon>Spermatophyta</taxon>
        <taxon>Magnoliopsida</taxon>
        <taxon>eudicotyledons</taxon>
        <taxon>Gunneridae</taxon>
        <taxon>Pentapetalae</taxon>
        <taxon>rosids</taxon>
        <taxon>malvids</taxon>
        <taxon>Malvales</taxon>
        <taxon>Malvaceae</taxon>
        <taxon>Malvoideae</taxon>
        <taxon>Hibiscus</taxon>
    </lineage>
</organism>
<dbReference type="PROSITE" id="PS51141">
    <property type="entry name" value="ZF_SBP"/>
    <property type="match status" value="1"/>
</dbReference>
<evidence type="ECO:0000256" key="10">
    <source>
        <dbReference type="SAM" id="MobiDB-lite"/>
    </source>
</evidence>
<dbReference type="Gene3D" id="4.10.1100.10">
    <property type="entry name" value="Transcription factor, SBP-box domain"/>
    <property type="match status" value="1"/>
</dbReference>
<comment type="subcellular location">
    <subcellularLocation>
        <location evidence="1">Nucleus</location>
    </subcellularLocation>
</comment>
<keyword evidence="7" id="KW-0804">Transcription</keyword>
<evidence type="ECO:0000313" key="14">
    <source>
        <dbReference type="Proteomes" id="UP001396334"/>
    </source>
</evidence>
<evidence type="ECO:0000259" key="11">
    <source>
        <dbReference type="PROSITE" id="PS50811"/>
    </source>
</evidence>
<keyword evidence="5" id="KW-0805">Transcription regulation</keyword>
<evidence type="ECO:0000256" key="7">
    <source>
        <dbReference type="ARBA" id="ARBA00023163"/>
    </source>
</evidence>
<protein>
    <submittedName>
        <fullName evidence="13">Uncharacterized protein</fullName>
    </submittedName>
</protein>
<keyword evidence="14" id="KW-1185">Reference proteome</keyword>
<keyword evidence="2" id="KW-0479">Metal-binding</keyword>
<feature type="region of interest" description="Disordered" evidence="10">
    <location>
        <begin position="430"/>
        <end position="451"/>
    </location>
</feature>
<evidence type="ECO:0000256" key="4">
    <source>
        <dbReference type="ARBA" id="ARBA00022833"/>
    </source>
</evidence>
<accession>A0ABR2PH27</accession>
<evidence type="ECO:0000256" key="5">
    <source>
        <dbReference type="ARBA" id="ARBA00023015"/>
    </source>
</evidence>
<dbReference type="InterPro" id="IPR003657">
    <property type="entry name" value="WRKY_dom"/>
</dbReference>
<evidence type="ECO:0000256" key="6">
    <source>
        <dbReference type="ARBA" id="ARBA00023125"/>
    </source>
</evidence>
<dbReference type="PROSITE" id="PS50811">
    <property type="entry name" value="WRKY"/>
    <property type="match status" value="1"/>
</dbReference>
<keyword evidence="6" id="KW-0238">DNA-binding</keyword>
<dbReference type="Pfam" id="PF03110">
    <property type="entry name" value="SBP"/>
    <property type="match status" value="1"/>
</dbReference>
<evidence type="ECO:0000256" key="8">
    <source>
        <dbReference type="ARBA" id="ARBA00023242"/>
    </source>
</evidence>
<dbReference type="InterPro" id="IPR044817">
    <property type="entry name" value="SBP-like"/>
</dbReference>
<keyword evidence="3 9" id="KW-0863">Zinc-finger</keyword>
<dbReference type="SUPFAM" id="SSF103612">
    <property type="entry name" value="SBT domain"/>
    <property type="match status" value="1"/>
</dbReference>
<dbReference type="Pfam" id="PF03106">
    <property type="entry name" value="WRKY"/>
    <property type="match status" value="1"/>
</dbReference>
<feature type="domain" description="WRKY" evidence="11">
    <location>
        <begin position="86"/>
        <end position="111"/>
    </location>
</feature>
<dbReference type="SMART" id="SM00774">
    <property type="entry name" value="WRKY"/>
    <property type="match status" value="1"/>
</dbReference>
<keyword evidence="8" id="KW-0539">Nucleus</keyword>
<dbReference type="EMBL" id="JBBPBN010000060">
    <property type="protein sequence ID" value="KAK8987744.1"/>
    <property type="molecule type" value="Genomic_DNA"/>
</dbReference>
<dbReference type="InterPro" id="IPR004333">
    <property type="entry name" value="SBP_dom"/>
</dbReference>
<evidence type="ECO:0000313" key="13">
    <source>
        <dbReference type="EMBL" id="KAK8987744.1"/>
    </source>
</evidence>
<dbReference type="Proteomes" id="UP001396334">
    <property type="component" value="Unassembled WGS sequence"/>
</dbReference>
<dbReference type="SUPFAM" id="SSF118290">
    <property type="entry name" value="WRKY DNA-binding domain"/>
    <property type="match status" value="1"/>
</dbReference>
<feature type="domain" description="SBP-type" evidence="12">
    <location>
        <begin position="165"/>
        <end position="242"/>
    </location>
</feature>
<proteinExistence type="predicted"/>
<keyword evidence="4" id="KW-0862">Zinc</keyword>
<evidence type="ECO:0000256" key="9">
    <source>
        <dbReference type="PROSITE-ProRule" id="PRU00470"/>
    </source>
</evidence>
<evidence type="ECO:0000259" key="12">
    <source>
        <dbReference type="PROSITE" id="PS51141"/>
    </source>
</evidence>
<feature type="compositionally biased region" description="Polar residues" evidence="10">
    <location>
        <begin position="431"/>
        <end position="451"/>
    </location>
</feature>
<evidence type="ECO:0000256" key="1">
    <source>
        <dbReference type="ARBA" id="ARBA00004123"/>
    </source>
</evidence>
<sequence length="451" mass="50268">MENYHGFFTAGSSILSAAAALDYGGFHGGNGDVLSGLMEQTRAPDNLNVISQNESFVHESNKSMKTETKKGEKKIRNPRFAFQTRSQVDILDDGYRWRKYGQKAVKNNKFPSWCRFIWCSSARFLEERTTILVMGYGLRRIEHIKGPRMSVSIKRARSPGSGHQVPPCLVDGCAADLGKCRDYHRRHKVCEVHSKAPKVTIRGQEQRFCQQCSRFHSLVEFDEGKRSCRKRLDGHNRRRRKPQPASLSVHPGSCLSNLQGFRHVQFGSHQMVAPAAITSSWLGTVKEETDISSEPELNFGDRNGFFHGSLPHNYEGEQRFSFLHTNNLSLPGVSICQPILDTNPSSSNGAVQAIDSDRVRSLLSLQSAEAREIIFNPMVQSGPTPSLIPNLQFSSLAVQGEPLGTILATDDSSNTNLHENEMFQIGRPRSLSATGTRQTLSFSSESSNRLV</sequence>
<reference evidence="13 14" key="1">
    <citation type="journal article" date="2024" name="G3 (Bethesda)">
        <title>Genome assembly of Hibiscus sabdariffa L. provides insights into metabolisms of medicinal natural products.</title>
        <authorList>
            <person name="Kim T."/>
        </authorList>
    </citation>
    <scope>NUCLEOTIDE SEQUENCE [LARGE SCALE GENOMIC DNA]</scope>
    <source>
        <strain evidence="13">TK-2024</strain>
        <tissue evidence="13">Old leaves</tissue>
    </source>
</reference>
<dbReference type="PANTHER" id="PTHR31251:SF207">
    <property type="entry name" value="SQUAMOSA PROMOTER-BINDING-LIKE PROTEIN 13A-RELATED"/>
    <property type="match status" value="1"/>
</dbReference>
<evidence type="ECO:0000256" key="2">
    <source>
        <dbReference type="ARBA" id="ARBA00022723"/>
    </source>
</evidence>
<dbReference type="InterPro" id="IPR036893">
    <property type="entry name" value="SBP_sf"/>
</dbReference>
<dbReference type="Gene3D" id="2.20.25.80">
    <property type="entry name" value="WRKY domain"/>
    <property type="match status" value="1"/>
</dbReference>
<evidence type="ECO:0000256" key="3">
    <source>
        <dbReference type="ARBA" id="ARBA00022771"/>
    </source>
</evidence>